<evidence type="ECO:0000313" key="3">
    <source>
        <dbReference type="Proteomes" id="UP000656732"/>
    </source>
</evidence>
<dbReference type="PANTHER" id="PTHR30157">
    <property type="entry name" value="FERRIC REDUCTASE, NADPH-DEPENDENT"/>
    <property type="match status" value="1"/>
</dbReference>
<dbReference type="InterPro" id="IPR017927">
    <property type="entry name" value="FAD-bd_FR_type"/>
</dbReference>
<name>A0A918ETV5_9ACTN</name>
<reference evidence="2" key="2">
    <citation type="submission" date="2020-09" db="EMBL/GenBank/DDBJ databases">
        <authorList>
            <person name="Sun Q."/>
            <person name="Ohkuma M."/>
        </authorList>
    </citation>
    <scope>NUCLEOTIDE SEQUENCE</scope>
    <source>
        <strain evidence="2">JCM 4403</strain>
    </source>
</reference>
<accession>A0A918ETV5</accession>
<dbReference type="InterPro" id="IPR017938">
    <property type="entry name" value="Riboflavin_synthase-like_b-brl"/>
</dbReference>
<dbReference type="InterPro" id="IPR007037">
    <property type="entry name" value="SIP_rossman_dom"/>
</dbReference>
<dbReference type="InterPro" id="IPR039261">
    <property type="entry name" value="FNR_nucleotide-bd"/>
</dbReference>
<sequence length="251" mass="27009">MAESYAKGEGAMGQGRGWEGAVLKLMRAKDFMFTVTGSEDVTADYRRVRFTDGGLLAAAGVHPTMWVRLWFDNAGRPHQRAYTLVDPDPAAGTFALEFALHEGCASDWARTAEPGDTIEATVQGTGFEDPSPAPSHVFVVGDPASLPAINSLLGALGDAPATIWFEGTLDGLPCLADPGRHEVREVPRRDAGAALVERVRAELPALLRAGPDPYVWIACDTATTRTLSAFLRKDLGVPKQRMQALGYWRAS</sequence>
<dbReference type="GO" id="GO:0016491">
    <property type="term" value="F:oxidoreductase activity"/>
    <property type="evidence" value="ECO:0007669"/>
    <property type="project" value="InterPro"/>
</dbReference>
<feature type="domain" description="FAD-binding FR-type" evidence="1">
    <location>
        <begin position="28"/>
        <end position="130"/>
    </location>
</feature>
<protein>
    <submittedName>
        <fullName evidence="2">Siderophore-interacting protein</fullName>
    </submittedName>
</protein>
<dbReference type="Pfam" id="PF08021">
    <property type="entry name" value="FAD_binding_9"/>
    <property type="match status" value="1"/>
</dbReference>
<reference evidence="2" key="1">
    <citation type="journal article" date="2014" name="Int. J. Syst. Evol. Microbiol.">
        <title>Complete genome sequence of Corynebacterium casei LMG S-19264T (=DSM 44701T), isolated from a smear-ripened cheese.</title>
        <authorList>
            <consortium name="US DOE Joint Genome Institute (JGI-PGF)"/>
            <person name="Walter F."/>
            <person name="Albersmeier A."/>
            <person name="Kalinowski J."/>
            <person name="Ruckert C."/>
        </authorList>
    </citation>
    <scope>NUCLEOTIDE SEQUENCE</scope>
    <source>
        <strain evidence="2">JCM 4403</strain>
    </source>
</reference>
<organism evidence="2 3">
    <name type="scientific">Streptomyces pilosus</name>
    <dbReference type="NCBI Taxonomy" id="28893"/>
    <lineage>
        <taxon>Bacteria</taxon>
        <taxon>Bacillati</taxon>
        <taxon>Actinomycetota</taxon>
        <taxon>Actinomycetes</taxon>
        <taxon>Kitasatosporales</taxon>
        <taxon>Streptomycetaceae</taxon>
        <taxon>Streptomyces</taxon>
    </lineage>
</organism>
<evidence type="ECO:0000259" key="1">
    <source>
        <dbReference type="PROSITE" id="PS51384"/>
    </source>
</evidence>
<dbReference type="InterPro" id="IPR039374">
    <property type="entry name" value="SIP_fam"/>
</dbReference>
<keyword evidence="3" id="KW-1185">Reference proteome</keyword>
<dbReference type="CDD" id="cd06193">
    <property type="entry name" value="siderophore_interacting"/>
    <property type="match status" value="1"/>
</dbReference>
<proteinExistence type="predicted"/>
<dbReference type="Gene3D" id="2.40.30.10">
    <property type="entry name" value="Translation factors"/>
    <property type="match status" value="1"/>
</dbReference>
<dbReference type="PROSITE" id="PS51384">
    <property type="entry name" value="FAD_FR"/>
    <property type="match status" value="1"/>
</dbReference>
<gene>
    <name evidence="2" type="ORF">GCM10010280_17520</name>
</gene>
<dbReference type="AlphaFoldDB" id="A0A918ETV5"/>
<dbReference type="InterPro" id="IPR013113">
    <property type="entry name" value="SIP_FAD-bd"/>
</dbReference>
<evidence type="ECO:0000313" key="2">
    <source>
        <dbReference type="EMBL" id="GGQ71838.1"/>
    </source>
</evidence>
<dbReference type="Gene3D" id="3.40.50.80">
    <property type="entry name" value="Nucleotide-binding domain of ferredoxin-NADP reductase (FNR) module"/>
    <property type="match status" value="1"/>
</dbReference>
<dbReference type="Proteomes" id="UP000656732">
    <property type="component" value="Unassembled WGS sequence"/>
</dbReference>
<dbReference type="SUPFAM" id="SSF63380">
    <property type="entry name" value="Riboflavin synthase domain-like"/>
    <property type="match status" value="1"/>
</dbReference>
<dbReference type="Pfam" id="PF04954">
    <property type="entry name" value="SIP"/>
    <property type="match status" value="1"/>
</dbReference>
<dbReference type="PANTHER" id="PTHR30157:SF0">
    <property type="entry name" value="NADPH-DEPENDENT FERRIC-CHELATE REDUCTASE"/>
    <property type="match status" value="1"/>
</dbReference>
<dbReference type="EMBL" id="BMTU01000003">
    <property type="protein sequence ID" value="GGQ71838.1"/>
    <property type="molecule type" value="Genomic_DNA"/>
</dbReference>
<comment type="caution">
    <text evidence="2">The sequence shown here is derived from an EMBL/GenBank/DDBJ whole genome shotgun (WGS) entry which is preliminary data.</text>
</comment>